<keyword evidence="7" id="KW-0143">Chaperone</keyword>
<sequence>MGKIIGIDLGTTNSCVAIMEGGKARVIENAEGDRTTPSIVAYTKDGEVLVGASAKRQAVTNPKNTFFAVKRLIGRKFTDAEVQKDLDLVPYSIVQHENGDAWVATQDGKKMAPQQISAEVLAKMKKTAEAYLGETVTEAVITVPAYFNDSQRQATKDAGKIAGLEVKRIINEPTAAALAYGMDKKGGDRKVAVYDLGGGTFDVSIIEIASVDDEMQVEVLSTNGDTFLGGEDFDKRVIDYLVEEFQREQGIDLRKDPLALQRLKDAAERAKIELSSSQQTDVNLPYVTADATGPKHLNIKLTRAKLESLVEDLVKKTIEPCRIALNDAGLRASDISEVILVGGQTRMPKVQQAVGEFFGKEPRKDVNPDEAVAIGAAIQGGVLAGDVKDVLLLDVTPLSLGIETLGGVFTKIIEKNTTVPTKASQTFSTAEDNQSAVTVHVLQGEREQARYNKSLARFDLTGIEAAPRGMPQVEVSFDIDANGIVHVTAKDKKTGKEQKVEIKAGSGLSDEEIQKMVADAEANREEDQKFHELVQARNQADGLIHMARSTIKEHGDKLPGEAIGAAEAAIAELETAMKGDDKAQIEAKSRALETAAQSLMAATQGQPAGDAGQAQASQAADDVVDAEFTEVKDDGKK</sequence>
<dbReference type="EMBL" id="JAINZW010000002">
    <property type="protein sequence ID" value="MBZ4039192.1"/>
    <property type="molecule type" value="Genomic_DNA"/>
</dbReference>
<evidence type="ECO:0000256" key="8">
    <source>
        <dbReference type="RuleBase" id="RU003322"/>
    </source>
</evidence>
<evidence type="ECO:0000313" key="10">
    <source>
        <dbReference type="EMBL" id="MBZ4039192.1"/>
    </source>
</evidence>
<dbReference type="Gene3D" id="3.30.420.40">
    <property type="match status" value="2"/>
</dbReference>
<evidence type="ECO:0000256" key="6">
    <source>
        <dbReference type="ARBA" id="ARBA00023016"/>
    </source>
</evidence>
<dbReference type="RefSeq" id="WP_223675509.1">
    <property type="nucleotide sequence ID" value="NZ_JAINZW010000002.1"/>
</dbReference>
<dbReference type="HAMAP" id="MF_00332">
    <property type="entry name" value="DnaK"/>
    <property type="match status" value="1"/>
</dbReference>
<proteinExistence type="evidence at transcript level"/>
<dbReference type="PRINTS" id="PR00301">
    <property type="entry name" value="HEATSHOCK70"/>
</dbReference>
<dbReference type="CDD" id="cd10234">
    <property type="entry name" value="ASKHA_NBD_HSP70_DnaK-like"/>
    <property type="match status" value="1"/>
</dbReference>
<dbReference type="PROSITE" id="PS01036">
    <property type="entry name" value="HSP70_3"/>
    <property type="match status" value="1"/>
</dbReference>
<protein>
    <recommendedName>
        <fullName evidence="2 7">Chaperone protein DnaK</fullName>
    </recommendedName>
    <alternativeName>
        <fullName evidence="7">HSP70</fullName>
    </alternativeName>
    <alternativeName>
        <fullName evidence="7">Heat shock 70 kDa protein</fullName>
    </alternativeName>
    <alternativeName>
        <fullName evidence="7">Heat shock protein 70</fullName>
    </alternativeName>
</protein>
<dbReference type="InterPro" id="IPR018181">
    <property type="entry name" value="Heat_shock_70_CS"/>
</dbReference>
<feature type="compositionally biased region" description="Low complexity" evidence="9">
    <location>
        <begin position="601"/>
        <end position="621"/>
    </location>
</feature>
<accession>A0ABS7T5N8</accession>
<comment type="function">
    <text evidence="7">Acts as a chaperone.</text>
</comment>
<feature type="modified residue" description="Phosphothreonine; by autocatalysis" evidence="7">
    <location>
        <position position="200"/>
    </location>
</feature>
<evidence type="ECO:0000256" key="9">
    <source>
        <dbReference type="SAM" id="MobiDB-lite"/>
    </source>
</evidence>
<dbReference type="Gene3D" id="3.90.640.10">
    <property type="entry name" value="Actin, Chain A, domain 4"/>
    <property type="match status" value="1"/>
</dbReference>
<keyword evidence="3 7" id="KW-0597">Phosphoprotein</keyword>
<reference evidence="10 11" key="1">
    <citation type="submission" date="2021-09" db="EMBL/GenBank/DDBJ databases">
        <title>Lysobacter sp. 13A isolated from the river sediment.</title>
        <authorList>
            <person name="Liu H."/>
            <person name="Li S."/>
            <person name="Mao S."/>
        </authorList>
    </citation>
    <scope>NUCLEOTIDE SEQUENCE [LARGE SCALE GENOMIC DNA]</scope>
    <source>
        <strain evidence="10 11">13A</strain>
    </source>
</reference>
<dbReference type="InterPro" id="IPR029047">
    <property type="entry name" value="HSP70_peptide-bd_sf"/>
</dbReference>
<evidence type="ECO:0000256" key="1">
    <source>
        <dbReference type="ARBA" id="ARBA00007381"/>
    </source>
</evidence>
<dbReference type="NCBIfam" id="NF001413">
    <property type="entry name" value="PRK00290.1"/>
    <property type="match status" value="1"/>
</dbReference>
<dbReference type="InterPro" id="IPR029048">
    <property type="entry name" value="HSP70_C_sf"/>
</dbReference>
<keyword evidence="5 7" id="KW-0067">ATP-binding</keyword>
<dbReference type="InterPro" id="IPR013126">
    <property type="entry name" value="Hsp_70_fam"/>
</dbReference>
<dbReference type="PROSITE" id="PS00329">
    <property type="entry name" value="HSP70_2"/>
    <property type="match status" value="1"/>
</dbReference>
<comment type="caution">
    <text evidence="10">The sequence shown here is derived from an EMBL/GenBank/DDBJ whole genome shotgun (WGS) entry which is preliminary data.</text>
</comment>
<dbReference type="PROSITE" id="PS00297">
    <property type="entry name" value="HSP70_1"/>
    <property type="match status" value="1"/>
</dbReference>
<keyword evidence="11" id="KW-1185">Reference proteome</keyword>
<dbReference type="Pfam" id="PF00012">
    <property type="entry name" value="HSP70"/>
    <property type="match status" value="1"/>
</dbReference>
<dbReference type="SUPFAM" id="SSF100920">
    <property type="entry name" value="Heat shock protein 70kD (HSP70), peptide-binding domain"/>
    <property type="match status" value="1"/>
</dbReference>
<dbReference type="Gene3D" id="1.20.1270.10">
    <property type="match status" value="1"/>
</dbReference>
<dbReference type="InterPro" id="IPR012725">
    <property type="entry name" value="Chaperone_DnaK"/>
</dbReference>
<dbReference type="Gene3D" id="2.60.34.10">
    <property type="entry name" value="Substrate Binding Domain Of DNAk, Chain A, domain 1"/>
    <property type="match status" value="1"/>
</dbReference>
<keyword evidence="6 7" id="KW-0346">Stress response</keyword>
<gene>
    <name evidence="7 10" type="primary">dnaK</name>
    <name evidence="10" type="ORF">K6753_06555</name>
</gene>
<dbReference type="Proteomes" id="UP001430954">
    <property type="component" value="Unassembled WGS sequence"/>
</dbReference>
<dbReference type="PANTHER" id="PTHR19375">
    <property type="entry name" value="HEAT SHOCK PROTEIN 70KDA"/>
    <property type="match status" value="1"/>
</dbReference>
<evidence type="ECO:0000256" key="2">
    <source>
        <dbReference type="ARBA" id="ARBA00014415"/>
    </source>
</evidence>
<evidence type="ECO:0000313" key="11">
    <source>
        <dbReference type="Proteomes" id="UP001430954"/>
    </source>
</evidence>
<feature type="region of interest" description="Disordered" evidence="9">
    <location>
        <begin position="596"/>
        <end position="623"/>
    </location>
</feature>
<dbReference type="NCBIfam" id="TIGR02350">
    <property type="entry name" value="prok_dnaK"/>
    <property type="match status" value="1"/>
</dbReference>
<comment type="induction">
    <text evidence="7">By stress conditions e.g. heat shock.</text>
</comment>
<dbReference type="SUPFAM" id="SSF53067">
    <property type="entry name" value="Actin-like ATPase domain"/>
    <property type="match status" value="2"/>
</dbReference>
<comment type="similarity">
    <text evidence="1 7 8">Belongs to the heat shock protein 70 family.</text>
</comment>
<evidence type="ECO:0000256" key="4">
    <source>
        <dbReference type="ARBA" id="ARBA00022741"/>
    </source>
</evidence>
<keyword evidence="4 7" id="KW-0547">Nucleotide-binding</keyword>
<evidence type="ECO:0000256" key="5">
    <source>
        <dbReference type="ARBA" id="ARBA00022840"/>
    </source>
</evidence>
<organism evidence="10 11">
    <name type="scientific">Novilysobacter selenitireducens</name>
    <dbReference type="NCBI Taxonomy" id="2872639"/>
    <lineage>
        <taxon>Bacteria</taxon>
        <taxon>Pseudomonadati</taxon>
        <taxon>Pseudomonadota</taxon>
        <taxon>Gammaproteobacteria</taxon>
        <taxon>Lysobacterales</taxon>
        <taxon>Lysobacteraceae</taxon>
        <taxon>Novilysobacter</taxon>
    </lineage>
</organism>
<name>A0ABS7T5N8_9GAMM</name>
<evidence type="ECO:0000256" key="3">
    <source>
        <dbReference type="ARBA" id="ARBA00022553"/>
    </source>
</evidence>
<evidence type="ECO:0000256" key="7">
    <source>
        <dbReference type="HAMAP-Rule" id="MF_00332"/>
    </source>
</evidence>
<dbReference type="InterPro" id="IPR043129">
    <property type="entry name" value="ATPase_NBD"/>
</dbReference>